<feature type="region of interest" description="Disordered" evidence="1">
    <location>
        <begin position="30"/>
        <end position="76"/>
    </location>
</feature>
<evidence type="ECO:0000256" key="1">
    <source>
        <dbReference type="SAM" id="MobiDB-lite"/>
    </source>
</evidence>
<dbReference type="AlphaFoldDB" id="A0A084SWW6"/>
<keyword evidence="2" id="KW-0732">Signal</keyword>
<organism evidence="3 4">
    <name type="scientific">Archangium violaceum Cb vi76</name>
    <dbReference type="NCBI Taxonomy" id="1406225"/>
    <lineage>
        <taxon>Bacteria</taxon>
        <taxon>Pseudomonadati</taxon>
        <taxon>Myxococcota</taxon>
        <taxon>Myxococcia</taxon>
        <taxon>Myxococcales</taxon>
        <taxon>Cystobacterineae</taxon>
        <taxon>Archangiaceae</taxon>
        <taxon>Archangium</taxon>
    </lineage>
</organism>
<proteinExistence type="predicted"/>
<evidence type="ECO:0000256" key="2">
    <source>
        <dbReference type="SAM" id="SignalP"/>
    </source>
</evidence>
<gene>
    <name evidence="3" type="ORF">Q664_11705</name>
</gene>
<protein>
    <recommendedName>
        <fullName evidence="5">Lipase modulator</fullName>
    </recommendedName>
</protein>
<feature type="signal peptide" evidence="2">
    <location>
        <begin position="1"/>
        <end position="22"/>
    </location>
</feature>
<dbReference type="RefSeq" id="WP_043393545.1">
    <property type="nucleotide sequence ID" value="NZ_JPMI01000075.1"/>
</dbReference>
<reference evidence="3 4" key="1">
    <citation type="submission" date="2014-07" db="EMBL/GenBank/DDBJ databases">
        <title>Draft Genome Sequence of Gephyronic Acid Producer, Cystobacter violaceus Strain Cb vi76.</title>
        <authorList>
            <person name="Stevens D.C."/>
            <person name="Young J."/>
            <person name="Carmichael R."/>
            <person name="Tan J."/>
            <person name="Taylor R.E."/>
        </authorList>
    </citation>
    <scope>NUCLEOTIDE SEQUENCE [LARGE SCALE GENOMIC DNA]</scope>
    <source>
        <strain evidence="3 4">Cb vi76</strain>
    </source>
</reference>
<evidence type="ECO:0000313" key="4">
    <source>
        <dbReference type="Proteomes" id="UP000028547"/>
    </source>
</evidence>
<evidence type="ECO:0000313" key="3">
    <source>
        <dbReference type="EMBL" id="KFA92951.1"/>
    </source>
</evidence>
<comment type="caution">
    <text evidence="3">The sequence shown here is derived from an EMBL/GenBank/DDBJ whole genome shotgun (WGS) entry which is preliminary data.</text>
</comment>
<dbReference type="Proteomes" id="UP000028547">
    <property type="component" value="Unassembled WGS sequence"/>
</dbReference>
<evidence type="ECO:0008006" key="5">
    <source>
        <dbReference type="Google" id="ProtNLM"/>
    </source>
</evidence>
<name>A0A084SWW6_9BACT</name>
<sequence length="353" mass="40489">MNRRKAPLLVALALLLAGSALLVFKARPGGDAAPDSDPARARAAATPEAQALAARNRAAPTAGAPEGAEGMEPPTGDLVSYLRSRYGSRIREPHTQMRMLEQLMRHFQKLNPTGWEAELLALLEQAFPELYDELAQRLRQRLDYESWVKEHRAELKDKPEAERRAAIWEERNRLFGKEVAEKLWVAELRNTAVTDALKSIDTLPNATVSDRMAQYKQSLEKTYGDKSQAYVQAHQQELMNRFLDLGSVQKDLMAMAPEQRAQNLRTIRQEMGLDEEALQRWDELDRMRDARWELGSQYMSEREALAQQYAGPELEARLTELRARYFSDEARTIAEEEQSGFYRFTRPRQWGRN</sequence>
<dbReference type="EMBL" id="JPMI01000075">
    <property type="protein sequence ID" value="KFA92951.1"/>
    <property type="molecule type" value="Genomic_DNA"/>
</dbReference>
<accession>A0A084SWW6</accession>
<feature type="chain" id="PRO_5001781880" description="Lipase modulator" evidence="2">
    <location>
        <begin position="23"/>
        <end position="353"/>
    </location>
</feature>